<feature type="transmembrane region" description="Helical" evidence="1">
    <location>
        <begin position="992"/>
        <end position="1019"/>
    </location>
</feature>
<feature type="transmembrane region" description="Helical" evidence="1">
    <location>
        <begin position="536"/>
        <end position="558"/>
    </location>
</feature>
<proteinExistence type="predicted"/>
<sequence>MSISKKILEHPVLMLCTFVLIAIVSAFTLGNINIALMPDMDIPVAMVSTSYPNAGPETVEKSVTQVLERSLISVTNLKKMTSTSSEGMSSISLQFNYGTDMDVAVNELRDKIDRVKQALPTNASTPSIFQFDMSSMPIITLAVNGNRSEESLKKIADEQISSLLEQADGVAQASVRGGCSAIVRIELDQNRLEAYGLTLSSIARSLSSQNIEVGGGNVSEGTKRYTVRTTGEFESIDEINQSVVGTYNGYDVKLEDIGTAFMGYSDVTSKIYINGKPGVYVSVQKQSGSNTVNVAKAVKEKIKEIQKTLPADIKIEIISDDSTMVSDTLTELIKSIVQGFILSVLVLFIFLRSGKSTFIMAISIPFCILVTITIMSFAGITMNMITMTGLILGLGMVVDASVVVLENIYVYRNRGTQALTSAVIGTQEVMTSVAAGNLTTICVFIPFFVFKNRLEILGQMFSSLMSVILIAILSSLFVAIFLVPVLAGKFLPVNNRKEHPIKNKFLAKCDKGIEKALDWVTSRYQKGLHFVLRHRFAAMVIAVGIFVASLVLIGRLNISFMSNFNDSSVSLNVTLPLGSKLEETQSILDDFYQFAQDEIKGYDNIVVSIGSGGGMSMSDTSYKGSLTVYLPDASKQIDNAETVKEKLRSHFDFYPAATFTFNEGMMQQMSGNDIDIVFRSNDLDASVALAKEIQALIKEQLPAVTEPQIDMQDGLPQVEIKVDRERAYSFGISIMSIANEINYCINGMTATTYHKNGDSYDVVVLLRNEDRDEIPDLEKIYVAGRSGLYSVANFAEIIRGTGPVSINRENQSRIIHLTAGIKDASSSAQEIENQIKQIISDNLVVPDNVTLTYEGSWKNTMETANVFVLIIVLAIILVFGVMAGTYEDFKNPFINLFTMPFLVVGVVLIHLVTGQAFSMVSLIGVVMLIGIVVNNGIILVDQTNLLVRRGRPVLQACEEAGTSRLRPVLMTTLTTILGMIPMAFFGGDSASVTQPIGLCIIGGLFSSTLVTLFIIPVIYSLFNSKANAKAVIPLPPELAAMRAEYFAAEGENNND</sequence>
<comment type="caution">
    <text evidence="2">The sequence shown here is derived from an EMBL/GenBank/DDBJ whole genome shotgun (WGS) entry which is preliminary data.</text>
</comment>
<dbReference type="Gene3D" id="3.30.70.1430">
    <property type="entry name" value="Multidrug efflux transporter AcrB pore domain"/>
    <property type="match status" value="2"/>
</dbReference>
<evidence type="ECO:0000256" key="1">
    <source>
        <dbReference type="SAM" id="Phobius"/>
    </source>
</evidence>
<dbReference type="Gene3D" id="3.30.70.1440">
    <property type="entry name" value="Multidrug efflux transporter AcrB pore domain"/>
    <property type="match status" value="1"/>
</dbReference>
<dbReference type="RefSeq" id="WP_016518500.1">
    <property type="nucleotide sequence ID" value="NZ_KE332512.1"/>
</dbReference>
<dbReference type="EMBL" id="ATFC01000007">
    <property type="protein sequence ID" value="EPF47214.1"/>
    <property type="molecule type" value="Genomic_DNA"/>
</dbReference>
<dbReference type="PANTHER" id="PTHR32063:SF0">
    <property type="entry name" value="SWARMING MOTILITY PROTEIN SWRC"/>
    <property type="match status" value="1"/>
</dbReference>
<dbReference type="Gene3D" id="3.30.2090.10">
    <property type="entry name" value="Multidrug efflux transporter AcrB TolC docking domain, DN and DC subdomains"/>
    <property type="match status" value="2"/>
</dbReference>
<accession>S3MDT6</accession>
<dbReference type="GO" id="GO:0042910">
    <property type="term" value="F:xenobiotic transmembrane transporter activity"/>
    <property type="evidence" value="ECO:0007669"/>
    <property type="project" value="TreeGrafter"/>
</dbReference>
<feature type="transmembrane region" description="Helical" evidence="1">
    <location>
        <begin position="332"/>
        <end position="351"/>
    </location>
</feature>
<organism evidence="2 3">
    <name type="scientific">Treponema vincentii F0403</name>
    <dbReference type="NCBI Taxonomy" id="1125702"/>
    <lineage>
        <taxon>Bacteria</taxon>
        <taxon>Pseudomonadati</taxon>
        <taxon>Spirochaetota</taxon>
        <taxon>Spirochaetia</taxon>
        <taxon>Spirochaetales</taxon>
        <taxon>Treponemataceae</taxon>
        <taxon>Treponema</taxon>
    </lineage>
</organism>
<gene>
    <name evidence="2" type="ORF">HMPREF1222_01036</name>
</gene>
<dbReference type="HOGENOM" id="CLU_002755_1_2_12"/>
<dbReference type="SUPFAM" id="SSF82866">
    <property type="entry name" value="Multidrug efflux transporter AcrB transmembrane domain"/>
    <property type="match status" value="2"/>
</dbReference>
<evidence type="ECO:0008006" key="4">
    <source>
        <dbReference type="Google" id="ProtNLM"/>
    </source>
</evidence>
<keyword evidence="3" id="KW-1185">Reference proteome</keyword>
<keyword evidence="1" id="KW-0812">Transmembrane</keyword>
<feature type="transmembrane region" description="Helical" evidence="1">
    <location>
        <begin position="968"/>
        <end position="986"/>
    </location>
</feature>
<feature type="transmembrane region" description="Helical" evidence="1">
    <location>
        <begin position="358"/>
        <end position="378"/>
    </location>
</feature>
<feature type="transmembrane region" description="Helical" evidence="1">
    <location>
        <begin position="12"/>
        <end position="36"/>
    </location>
</feature>
<feature type="transmembrane region" description="Helical" evidence="1">
    <location>
        <begin position="384"/>
        <end position="408"/>
    </location>
</feature>
<feature type="transmembrane region" description="Helical" evidence="1">
    <location>
        <begin position="866"/>
        <end position="886"/>
    </location>
</feature>
<name>S3MDT6_9SPIR</name>
<dbReference type="Pfam" id="PF00873">
    <property type="entry name" value="ACR_tran"/>
    <property type="match status" value="1"/>
</dbReference>
<dbReference type="Gene3D" id="3.30.70.1320">
    <property type="entry name" value="Multidrug efflux transporter AcrB pore domain like"/>
    <property type="match status" value="1"/>
</dbReference>
<feature type="transmembrane region" description="Helical" evidence="1">
    <location>
        <begin position="429"/>
        <end position="449"/>
    </location>
</feature>
<dbReference type="PRINTS" id="PR00702">
    <property type="entry name" value="ACRIFLAVINRP"/>
</dbReference>
<dbReference type="Gene3D" id="1.20.1640.10">
    <property type="entry name" value="Multidrug efflux transporter AcrB transmembrane domain"/>
    <property type="match status" value="2"/>
</dbReference>
<dbReference type="AlphaFoldDB" id="S3MDT6"/>
<dbReference type="SUPFAM" id="SSF82693">
    <property type="entry name" value="Multidrug efflux transporter AcrB pore domain, PN1, PN2, PC1 and PC2 subdomains"/>
    <property type="match status" value="2"/>
</dbReference>
<protein>
    <recommendedName>
        <fullName evidence="4">Hydrophobe/amphiphile efflux-1 (HAE1) family RND transporter</fullName>
    </recommendedName>
</protein>
<keyword evidence="1" id="KW-1133">Transmembrane helix</keyword>
<dbReference type="PANTHER" id="PTHR32063">
    <property type="match status" value="1"/>
</dbReference>
<evidence type="ECO:0000313" key="2">
    <source>
        <dbReference type="EMBL" id="EPF47214.1"/>
    </source>
</evidence>
<dbReference type="GO" id="GO:0005886">
    <property type="term" value="C:plasma membrane"/>
    <property type="evidence" value="ECO:0007669"/>
    <property type="project" value="TreeGrafter"/>
</dbReference>
<feature type="transmembrane region" description="Helical" evidence="1">
    <location>
        <begin position="461"/>
        <end position="487"/>
    </location>
</feature>
<dbReference type="InterPro" id="IPR001036">
    <property type="entry name" value="Acrflvin-R"/>
</dbReference>
<dbReference type="SUPFAM" id="SSF82714">
    <property type="entry name" value="Multidrug efflux transporter AcrB TolC docking domain, DN and DC subdomains"/>
    <property type="match status" value="2"/>
</dbReference>
<feature type="transmembrane region" description="Helical" evidence="1">
    <location>
        <begin position="893"/>
        <end position="913"/>
    </location>
</feature>
<dbReference type="GeneID" id="301461213"/>
<keyword evidence="1" id="KW-0472">Membrane</keyword>
<dbReference type="PATRIC" id="fig|1125702.3.peg.1075"/>
<evidence type="ECO:0000313" key="3">
    <source>
        <dbReference type="Proteomes" id="UP000014605"/>
    </source>
</evidence>
<dbReference type="Proteomes" id="UP000014605">
    <property type="component" value="Unassembled WGS sequence"/>
</dbReference>
<reference evidence="2 3" key="1">
    <citation type="submission" date="2013-04" db="EMBL/GenBank/DDBJ databases">
        <title>The Genome Sequence of Treponema vincentii F0403.</title>
        <authorList>
            <consortium name="The Broad Institute Genomics Platform"/>
            <person name="Earl A."/>
            <person name="Ward D."/>
            <person name="Feldgarden M."/>
            <person name="Gevers D."/>
            <person name="Leonetti C."/>
            <person name="Izard J."/>
            <person name="Walker B."/>
            <person name="Young S."/>
            <person name="Zeng Q."/>
            <person name="Gargeya S."/>
            <person name="Fitzgerald M."/>
            <person name="Haas B."/>
            <person name="Abouelleil A."/>
            <person name="Allen A.W."/>
            <person name="Alvarado L."/>
            <person name="Arachchi H.M."/>
            <person name="Berlin A.M."/>
            <person name="Chapman S.B."/>
            <person name="Gainer-Dewar J."/>
            <person name="Goldberg J."/>
            <person name="Griggs A."/>
            <person name="Gujja S."/>
            <person name="Hansen M."/>
            <person name="Howarth C."/>
            <person name="Imamovic A."/>
            <person name="Ireland A."/>
            <person name="Larimer J."/>
            <person name="McCowan C."/>
            <person name="Murphy C."/>
            <person name="Pearson M."/>
            <person name="Poon T.W."/>
            <person name="Priest M."/>
            <person name="Roberts A."/>
            <person name="Saif S."/>
            <person name="Shea T."/>
            <person name="Sisk P."/>
            <person name="Sykes S."/>
            <person name="Wortman J."/>
            <person name="Nusbaum C."/>
            <person name="Birren B."/>
        </authorList>
    </citation>
    <scope>NUCLEOTIDE SEQUENCE [LARGE SCALE GENOMIC DNA]</scope>
    <source>
        <strain evidence="2 3">F0403</strain>
    </source>
</reference>
<feature type="transmembrane region" description="Helical" evidence="1">
    <location>
        <begin position="919"/>
        <end position="940"/>
    </location>
</feature>
<dbReference type="InterPro" id="IPR027463">
    <property type="entry name" value="AcrB_DN_DC_subdom"/>
</dbReference>